<reference evidence="1 2" key="1">
    <citation type="submission" date="2015-11" db="EMBL/GenBank/DDBJ databases">
        <authorList>
            <person name="Sahl J."/>
            <person name="Wagner D."/>
            <person name="Keim P."/>
        </authorList>
    </citation>
    <scope>NUCLEOTIDE SEQUENCE [LARGE SCALE GENOMIC DNA]</scope>
    <source>
        <strain evidence="1 2">MSMB1157</strain>
    </source>
</reference>
<proteinExistence type="predicted"/>
<evidence type="ECO:0000313" key="2">
    <source>
        <dbReference type="Proteomes" id="UP000070119"/>
    </source>
</evidence>
<name>A0AA40R7Y5_9BURK</name>
<gene>
    <name evidence="1" type="ORF">WK57_21680</name>
</gene>
<organism evidence="1 2">
    <name type="scientific">Burkholderia ubonensis</name>
    <dbReference type="NCBI Taxonomy" id="101571"/>
    <lineage>
        <taxon>Bacteria</taxon>
        <taxon>Pseudomonadati</taxon>
        <taxon>Pseudomonadota</taxon>
        <taxon>Betaproteobacteria</taxon>
        <taxon>Burkholderiales</taxon>
        <taxon>Burkholderiaceae</taxon>
        <taxon>Burkholderia</taxon>
        <taxon>Burkholderia cepacia complex</taxon>
    </lineage>
</organism>
<dbReference type="Gene3D" id="2.40.30.10">
    <property type="entry name" value="Translation factors"/>
    <property type="match status" value="1"/>
</dbReference>
<comment type="caution">
    <text evidence="1">The sequence shown here is derived from an EMBL/GenBank/DDBJ whole genome shotgun (WGS) entry which is preliminary data.</text>
</comment>
<evidence type="ECO:0000313" key="1">
    <source>
        <dbReference type="EMBL" id="KWZ58042.1"/>
    </source>
</evidence>
<accession>A0AA40R7Y5</accession>
<sequence length="80" mass="9274">MYYVRPDYWSSAHHEFIGRDSVETGEQSLAEVWLVTPEAYPHTFWTGRQLEIREATRVVGKAEVIQVFNLILTKFGNQSS</sequence>
<dbReference type="EMBL" id="LNJU01000004">
    <property type="protein sequence ID" value="KWZ58042.1"/>
    <property type="molecule type" value="Genomic_DNA"/>
</dbReference>
<dbReference type="Proteomes" id="UP000070119">
    <property type="component" value="Unassembled WGS sequence"/>
</dbReference>
<dbReference type="AlphaFoldDB" id="A0AA40R7Y5"/>
<protein>
    <submittedName>
        <fullName evidence="1">Uncharacterized protein</fullName>
    </submittedName>
</protein>